<dbReference type="EMBL" id="AJWK01034761">
    <property type="status" value="NOT_ANNOTATED_CDS"/>
    <property type="molecule type" value="Genomic_DNA"/>
</dbReference>
<protein>
    <recommendedName>
        <fullName evidence="1">BTB domain-containing protein</fullName>
    </recommendedName>
</protein>
<dbReference type="InterPro" id="IPR011705">
    <property type="entry name" value="BACK"/>
</dbReference>
<dbReference type="SUPFAM" id="SSF54695">
    <property type="entry name" value="POZ domain"/>
    <property type="match status" value="1"/>
</dbReference>
<accession>A0A1B0GLD6</accession>
<dbReference type="PROSITE" id="PS50097">
    <property type="entry name" value="BTB"/>
    <property type="match status" value="1"/>
</dbReference>
<dbReference type="VEuPathDB" id="VectorBase:LLONM1_007255"/>
<dbReference type="Pfam" id="PF23651">
    <property type="entry name" value="TRAF_BTBD17"/>
    <property type="match status" value="1"/>
</dbReference>
<keyword evidence="3" id="KW-1185">Reference proteome</keyword>
<dbReference type="CDD" id="cd18493">
    <property type="entry name" value="BACK_BTBD17"/>
    <property type="match status" value="1"/>
</dbReference>
<dbReference type="Pfam" id="PF00651">
    <property type="entry name" value="BTB"/>
    <property type="match status" value="1"/>
</dbReference>
<dbReference type="InterPro" id="IPR000210">
    <property type="entry name" value="BTB/POZ_dom"/>
</dbReference>
<dbReference type="SMART" id="SM00225">
    <property type="entry name" value="BTB"/>
    <property type="match status" value="1"/>
</dbReference>
<proteinExistence type="predicted"/>
<dbReference type="Proteomes" id="UP000092461">
    <property type="component" value="Unassembled WGS sequence"/>
</dbReference>
<sequence length="496" mass="57131">MDESALDQSSQDSSVVEMDNSGSVLHKIANLYAEQLMSDICIVVGKNRYPAHRVILCASSEVFQVMLMNAEWSESRESVIELKEDPSCSMVFPQFLKYLYVDTDIPSDGDANAGHSLTKYNIKDLVQLCVDYMMKHIAKAATQGYLVSWLQYTMSFSPYHQEVTDACQRFMKWNLDIVADSKDFVDLDVNILIVLLQQNDLVLKSEFELFTYLEKWLMFRKQQIEMEASASTEDVAHQIQQLLEATVSHIRFAMMMPHELANLLLRPIVSINKAFFVDLIAIGMSYHSGQEERVMEIRQTEVGQLQFTPRLYTTDVWGLSMSITEFEKIEDFQNVAALFFSKSNLSEFQEDQTITWELDFFPRGIRFNRAKLIYVYNINVQGVDIPEAILKTVRLRVTCKDENLKGEQRFKIGVLITGVQNQITHIRTVHERVHYFSRSNRVLNIDNLLPYEELELCSIKLSPHLTGDDRDTLTIQVIIAPMGPYVCHETPAFDFK</sequence>
<dbReference type="EnsemblMetazoa" id="LLOJ009921-RA">
    <property type="protein sequence ID" value="LLOJ009921-PA"/>
    <property type="gene ID" value="LLOJ009921"/>
</dbReference>
<dbReference type="Pfam" id="PF07707">
    <property type="entry name" value="BACK"/>
    <property type="match status" value="1"/>
</dbReference>
<organism evidence="2 3">
    <name type="scientific">Lutzomyia longipalpis</name>
    <name type="common">Sand fly</name>
    <dbReference type="NCBI Taxonomy" id="7200"/>
    <lineage>
        <taxon>Eukaryota</taxon>
        <taxon>Metazoa</taxon>
        <taxon>Ecdysozoa</taxon>
        <taxon>Arthropoda</taxon>
        <taxon>Hexapoda</taxon>
        <taxon>Insecta</taxon>
        <taxon>Pterygota</taxon>
        <taxon>Neoptera</taxon>
        <taxon>Endopterygota</taxon>
        <taxon>Diptera</taxon>
        <taxon>Nematocera</taxon>
        <taxon>Psychodoidea</taxon>
        <taxon>Psychodidae</taxon>
        <taxon>Lutzomyia</taxon>
        <taxon>Lutzomyia</taxon>
    </lineage>
</organism>
<dbReference type="Gene3D" id="1.25.40.420">
    <property type="match status" value="1"/>
</dbReference>
<evidence type="ECO:0000313" key="3">
    <source>
        <dbReference type="Proteomes" id="UP000092461"/>
    </source>
</evidence>
<dbReference type="VEuPathDB" id="VectorBase:LLOJ009921"/>
<evidence type="ECO:0000259" key="1">
    <source>
        <dbReference type="PROSITE" id="PS50097"/>
    </source>
</evidence>
<dbReference type="AlphaFoldDB" id="A0A1B0GLD6"/>
<dbReference type="SMART" id="SM00875">
    <property type="entry name" value="BACK"/>
    <property type="match status" value="1"/>
</dbReference>
<dbReference type="Gene3D" id="3.30.710.10">
    <property type="entry name" value="Potassium Channel Kv1.1, Chain A"/>
    <property type="match status" value="1"/>
</dbReference>
<dbReference type="InterPro" id="IPR056184">
    <property type="entry name" value="TRAF_BTBD17"/>
</dbReference>
<name>A0A1B0GLD6_LUTLO</name>
<dbReference type="PANTHER" id="PTHR24410:SF41">
    <property type="entry name" value="HL07962P"/>
    <property type="match status" value="1"/>
</dbReference>
<reference evidence="2" key="1">
    <citation type="submission" date="2020-05" db="UniProtKB">
        <authorList>
            <consortium name="EnsemblMetazoa"/>
        </authorList>
    </citation>
    <scope>IDENTIFICATION</scope>
    <source>
        <strain evidence="2">Jacobina</strain>
    </source>
</reference>
<evidence type="ECO:0000313" key="2">
    <source>
        <dbReference type="EnsemblMetazoa" id="LLOJ009921-PA"/>
    </source>
</evidence>
<feature type="domain" description="BTB" evidence="1">
    <location>
        <begin position="38"/>
        <end position="100"/>
    </location>
</feature>
<dbReference type="InterPro" id="IPR011333">
    <property type="entry name" value="SKP1/BTB/POZ_sf"/>
</dbReference>
<dbReference type="InterPro" id="IPR051481">
    <property type="entry name" value="BTB-POZ/Galectin-3-binding"/>
</dbReference>
<dbReference type="PANTHER" id="PTHR24410">
    <property type="entry name" value="HL07962P-RELATED"/>
    <property type="match status" value="1"/>
</dbReference>